<dbReference type="Proteomes" id="UP000774958">
    <property type="component" value="Unassembled WGS sequence"/>
</dbReference>
<evidence type="ECO:0000256" key="1">
    <source>
        <dbReference type="ARBA" id="ARBA00001917"/>
    </source>
</evidence>
<organism evidence="6 7">
    <name type="scientific">Aeromonas schubertii</name>
    <dbReference type="NCBI Taxonomy" id="652"/>
    <lineage>
        <taxon>Bacteria</taxon>
        <taxon>Pseudomonadati</taxon>
        <taxon>Pseudomonadota</taxon>
        <taxon>Gammaproteobacteria</taxon>
        <taxon>Aeromonadales</taxon>
        <taxon>Aeromonadaceae</taxon>
        <taxon>Aeromonas</taxon>
    </lineage>
</organism>
<evidence type="ECO:0000313" key="6">
    <source>
        <dbReference type="EMBL" id="MBZ6067722.1"/>
    </source>
</evidence>
<dbReference type="InterPro" id="IPR008254">
    <property type="entry name" value="Flavodoxin/NO_synth"/>
</dbReference>
<keyword evidence="4" id="KW-0249">Electron transport</keyword>
<evidence type="ECO:0000256" key="4">
    <source>
        <dbReference type="ARBA" id="ARBA00022982"/>
    </source>
</evidence>
<accession>A0ABS7VEA7</accession>
<dbReference type="NCBIfam" id="NF005989">
    <property type="entry name" value="PRK08105.1"/>
    <property type="match status" value="1"/>
</dbReference>
<protein>
    <submittedName>
        <fullName evidence="6">Flavodoxin</fullName>
    </submittedName>
</protein>
<comment type="cofactor">
    <cofactor evidence="1">
        <name>FMN</name>
        <dbReference type="ChEBI" id="CHEBI:58210"/>
    </cofactor>
</comment>
<dbReference type="PROSITE" id="PS50902">
    <property type="entry name" value="FLAVODOXIN_LIKE"/>
    <property type="match status" value="1"/>
</dbReference>
<comment type="caution">
    <text evidence="6">The sequence shown here is derived from an EMBL/GenBank/DDBJ whole genome shotgun (WGS) entry which is preliminary data.</text>
</comment>
<keyword evidence="2" id="KW-0285">Flavoprotein</keyword>
<keyword evidence="7" id="KW-1185">Reference proteome</keyword>
<evidence type="ECO:0000259" key="5">
    <source>
        <dbReference type="PROSITE" id="PS50902"/>
    </source>
</evidence>
<proteinExistence type="predicted"/>
<dbReference type="Gene3D" id="3.40.50.360">
    <property type="match status" value="1"/>
</dbReference>
<dbReference type="PRINTS" id="PR00369">
    <property type="entry name" value="FLAVODOXIN"/>
</dbReference>
<dbReference type="RefSeq" id="WP_224163416.1">
    <property type="nucleotide sequence ID" value="NZ_JAIRBT010000025.1"/>
</dbReference>
<dbReference type="Pfam" id="PF00258">
    <property type="entry name" value="Flavodoxin_1"/>
    <property type="match status" value="1"/>
</dbReference>
<dbReference type="PANTHER" id="PTHR19384">
    <property type="entry name" value="NITRIC OXIDE SYNTHASE-RELATED"/>
    <property type="match status" value="1"/>
</dbReference>
<reference evidence="6 7" key="1">
    <citation type="submission" date="2021-09" db="EMBL/GenBank/DDBJ databases">
        <title>Aeromonas schubertii isolated from Asian sea bass.</title>
        <authorList>
            <person name="Pinpimai K."/>
        </authorList>
    </citation>
    <scope>NUCLEOTIDE SEQUENCE [LARGE SCALE GENOMIC DNA]</scope>
    <source>
        <strain evidence="6 7">CHULA2021a</strain>
    </source>
</reference>
<evidence type="ECO:0000256" key="3">
    <source>
        <dbReference type="ARBA" id="ARBA00022643"/>
    </source>
</evidence>
<dbReference type="InterPro" id="IPR001094">
    <property type="entry name" value="Flavdoxin-like"/>
</dbReference>
<evidence type="ECO:0000313" key="7">
    <source>
        <dbReference type="Proteomes" id="UP000774958"/>
    </source>
</evidence>
<dbReference type="PANTHER" id="PTHR19384:SF128">
    <property type="entry name" value="NADPH OXIDOREDUCTASE A"/>
    <property type="match status" value="1"/>
</dbReference>
<dbReference type="InterPro" id="IPR029039">
    <property type="entry name" value="Flavoprotein-like_sf"/>
</dbReference>
<dbReference type="SUPFAM" id="SSF52218">
    <property type="entry name" value="Flavoproteins"/>
    <property type="match status" value="1"/>
</dbReference>
<sequence length="147" mass="16087">MAQVDLFVGTVYGSAALVAEQLARELKRGGHRVTINEEARARDLSPERFLLLVTSTTGQGDIPENLAPFADDLRHQSPWLSPLRYALIAMGDSGYGDTYCGAGRTLDGLLQELGARPLVPRLEIDAGQEDEPERPALAWLKGWMGRL</sequence>
<gene>
    <name evidence="6" type="ORF">LA374_16115</name>
</gene>
<keyword evidence="3" id="KW-0288">FMN</keyword>
<feature type="domain" description="Flavodoxin-like" evidence="5">
    <location>
        <begin position="4"/>
        <end position="144"/>
    </location>
</feature>
<name>A0ABS7VEA7_9GAMM</name>
<evidence type="ECO:0000256" key="2">
    <source>
        <dbReference type="ARBA" id="ARBA00022630"/>
    </source>
</evidence>
<keyword evidence="4" id="KW-0813">Transport</keyword>
<dbReference type="EMBL" id="JAIRBT010000025">
    <property type="protein sequence ID" value="MBZ6067722.1"/>
    <property type="molecule type" value="Genomic_DNA"/>
</dbReference>